<sequence>MEDWRRIINTPHTQHPMEREAYVAKKKKNDAALHYHSLITNHIFQILLFFTFPADIFNLRHYRKSLSSTTTPFQYSLLRAFFPLSPLDFFFFFQEMRCSPPPKPPAMCLFTAQGFNHAPSFQSTRLRWFCYPPPIGQFSGQFASPHVFVECHRANHTRELDRRRLKDGF</sequence>
<keyword evidence="1" id="KW-0472">Membrane</keyword>
<keyword evidence="1" id="KW-1133">Transmembrane helix</keyword>
<accession>A0A6A6YT57</accession>
<dbReference type="RefSeq" id="XP_033579100.1">
    <property type="nucleotide sequence ID" value="XM_033713798.1"/>
</dbReference>
<name>A0A6A6YT57_9PEZI</name>
<evidence type="ECO:0000313" key="3">
    <source>
        <dbReference type="Proteomes" id="UP000504636"/>
    </source>
</evidence>
<organism evidence="2">
    <name type="scientific">Mytilinidion resinicola</name>
    <dbReference type="NCBI Taxonomy" id="574789"/>
    <lineage>
        <taxon>Eukaryota</taxon>
        <taxon>Fungi</taxon>
        <taxon>Dikarya</taxon>
        <taxon>Ascomycota</taxon>
        <taxon>Pezizomycotina</taxon>
        <taxon>Dothideomycetes</taxon>
        <taxon>Pleosporomycetidae</taxon>
        <taxon>Mytilinidiales</taxon>
        <taxon>Mytilinidiaceae</taxon>
        <taxon>Mytilinidion</taxon>
    </lineage>
</organism>
<protein>
    <submittedName>
        <fullName evidence="2 4">Uncharacterized protein</fullName>
    </submittedName>
</protein>
<dbReference type="AlphaFoldDB" id="A0A6A6YT57"/>
<keyword evidence="1" id="KW-0812">Transmembrane</keyword>
<evidence type="ECO:0000256" key="1">
    <source>
        <dbReference type="SAM" id="Phobius"/>
    </source>
</evidence>
<feature type="transmembrane region" description="Helical" evidence="1">
    <location>
        <begin position="35"/>
        <end position="53"/>
    </location>
</feature>
<reference evidence="4" key="3">
    <citation type="submission" date="2025-04" db="UniProtKB">
        <authorList>
            <consortium name="RefSeq"/>
        </authorList>
    </citation>
    <scope>IDENTIFICATION</scope>
    <source>
        <strain evidence="4">CBS 304.34</strain>
    </source>
</reference>
<keyword evidence="3" id="KW-1185">Reference proteome</keyword>
<reference evidence="2 4" key="1">
    <citation type="journal article" date="2020" name="Stud. Mycol.">
        <title>101 Dothideomycetes genomes: a test case for predicting lifestyles and emergence of pathogens.</title>
        <authorList>
            <person name="Haridas S."/>
            <person name="Albert R."/>
            <person name="Binder M."/>
            <person name="Bloem J."/>
            <person name="Labutti K."/>
            <person name="Salamov A."/>
            <person name="Andreopoulos B."/>
            <person name="Baker S."/>
            <person name="Barry K."/>
            <person name="Bills G."/>
            <person name="Bluhm B."/>
            <person name="Cannon C."/>
            <person name="Castanera R."/>
            <person name="Culley D."/>
            <person name="Daum C."/>
            <person name="Ezra D."/>
            <person name="Gonzalez J."/>
            <person name="Henrissat B."/>
            <person name="Kuo A."/>
            <person name="Liang C."/>
            <person name="Lipzen A."/>
            <person name="Lutzoni F."/>
            <person name="Magnuson J."/>
            <person name="Mondo S."/>
            <person name="Nolan M."/>
            <person name="Ohm R."/>
            <person name="Pangilinan J."/>
            <person name="Park H.-J."/>
            <person name="Ramirez L."/>
            <person name="Alfaro M."/>
            <person name="Sun H."/>
            <person name="Tritt A."/>
            <person name="Yoshinaga Y."/>
            <person name="Zwiers L.-H."/>
            <person name="Turgeon B."/>
            <person name="Goodwin S."/>
            <person name="Spatafora J."/>
            <person name="Crous P."/>
            <person name="Grigoriev I."/>
        </authorList>
    </citation>
    <scope>NUCLEOTIDE SEQUENCE</scope>
    <source>
        <strain evidence="2 4">CBS 304.34</strain>
    </source>
</reference>
<evidence type="ECO:0000313" key="4">
    <source>
        <dbReference type="RefSeq" id="XP_033579100.1"/>
    </source>
</evidence>
<dbReference type="EMBL" id="MU003697">
    <property type="protein sequence ID" value="KAF2812136.1"/>
    <property type="molecule type" value="Genomic_DNA"/>
</dbReference>
<dbReference type="GeneID" id="54454691"/>
<evidence type="ECO:0000313" key="2">
    <source>
        <dbReference type="EMBL" id="KAF2812136.1"/>
    </source>
</evidence>
<dbReference type="Proteomes" id="UP000504636">
    <property type="component" value="Unplaced"/>
</dbReference>
<reference evidence="4" key="2">
    <citation type="submission" date="2020-04" db="EMBL/GenBank/DDBJ databases">
        <authorList>
            <consortium name="NCBI Genome Project"/>
        </authorList>
    </citation>
    <scope>NUCLEOTIDE SEQUENCE</scope>
    <source>
        <strain evidence="4">CBS 304.34</strain>
    </source>
</reference>
<gene>
    <name evidence="2 4" type="ORF">BDZ99DRAFT_262216</name>
</gene>
<proteinExistence type="predicted"/>